<organism evidence="1 2">
    <name type="scientific">Solanum verrucosum</name>
    <dbReference type="NCBI Taxonomy" id="315347"/>
    <lineage>
        <taxon>Eukaryota</taxon>
        <taxon>Viridiplantae</taxon>
        <taxon>Streptophyta</taxon>
        <taxon>Embryophyta</taxon>
        <taxon>Tracheophyta</taxon>
        <taxon>Spermatophyta</taxon>
        <taxon>Magnoliopsida</taxon>
        <taxon>eudicotyledons</taxon>
        <taxon>Gunneridae</taxon>
        <taxon>Pentapetalae</taxon>
        <taxon>asterids</taxon>
        <taxon>lamiids</taxon>
        <taxon>Solanales</taxon>
        <taxon>Solanaceae</taxon>
        <taxon>Solanoideae</taxon>
        <taxon>Solaneae</taxon>
        <taxon>Solanum</taxon>
    </lineage>
</organism>
<name>A0AAF0ZMQ6_SOLVR</name>
<proteinExistence type="predicted"/>
<keyword evidence="2" id="KW-1185">Reference proteome</keyword>
<gene>
    <name evidence="1" type="ORF">MTR67_035899</name>
</gene>
<reference evidence="1" key="1">
    <citation type="submission" date="2023-08" db="EMBL/GenBank/DDBJ databases">
        <title>A de novo genome assembly of Solanum verrucosum Schlechtendal, a Mexican diploid species geographically isolated from the other diploid A-genome species in potato relatives.</title>
        <authorList>
            <person name="Hosaka K."/>
        </authorList>
    </citation>
    <scope>NUCLEOTIDE SEQUENCE</scope>
    <source>
        <tissue evidence="1">Young leaves</tissue>
    </source>
</reference>
<dbReference type="Proteomes" id="UP001234989">
    <property type="component" value="Chromosome 8"/>
</dbReference>
<dbReference type="AlphaFoldDB" id="A0AAF0ZMQ6"/>
<dbReference type="EMBL" id="CP133619">
    <property type="protein sequence ID" value="WMV42514.1"/>
    <property type="molecule type" value="Genomic_DNA"/>
</dbReference>
<sequence>MSKSCNLEALERSLQGLSNHIKICS</sequence>
<evidence type="ECO:0000313" key="2">
    <source>
        <dbReference type="Proteomes" id="UP001234989"/>
    </source>
</evidence>
<evidence type="ECO:0000313" key="1">
    <source>
        <dbReference type="EMBL" id="WMV42514.1"/>
    </source>
</evidence>
<protein>
    <submittedName>
        <fullName evidence="1">Uncharacterized protein</fullName>
    </submittedName>
</protein>
<accession>A0AAF0ZMQ6</accession>